<dbReference type="OrthoDB" id="121597at2"/>
<sequence length="99" mass="11064">MRIVWLPAAVADLQRLREFILPHNREAAQRAVKVIKAAVAMIETSPRIGKSAEDLPDYQDLPIPFGAAGYLLRYRIYQGAIYIVAIRHGKEVGYSGGRD</sequence>
<dbReference type="AlphaFoldDB" id="A0A550J997"/>
<organism evidence="3 4">
    <name type="scientific">Trichloromonas acetexigens</name>
    <dbReference type="NCBI Taxonomy" id="38815"/>
    <lineage>
        <taxon>Bacteria</taxon>
        <taxon>Pseudomonadati</taxon>
        <taxon>Thermodesulfobacteriota</taxon>
        <taxon>Desulfuromonadia</taxon>
        <taxon>Desulfuromonadales</taxon>
        <taxon>Trichloromonadaceae</taxon>
        <taxon>Trichloromonas</taxon>
    </lineage>
</organism>
<proteinExistence type="inferred from homology"/>
<dbReference type="PANTHER" id="PTHR33755:SF7">
    <property type="entry name" value="TOXIN MODULE OF TOXIN-ANTITOXIN SYSTEM RELE_STBE FAMILY"/>
    <property type="match status" value="1"/>
</dbReference>
<evidence type="ECO:0000313" key="4">
    <source>
        <dbReference type="Proteomes" id="UP000317155"/>
    </source>
</evidence>
<keyword evidence="2" id="KW-1277">Toxin-antitoxin system</keyword>
<name>A0A550J997_9BACT</name>
<dbReference type="EMBL" id="VJVV01000009">
    <property type="protein sequence ID" value="TRO79800.1"/>
    <property type="molecule type" value="Genomic_DNA"/>
</dbReference>
<evidence type="ECO:0000256" key="2">
    <source>
        <dbReference type="ARBA" id="ARBA00022649"/>
    </source>
</evidence>
<dbReference type="InterPro" id="IPR035093">
    <property type="entry name" value="RelE/ParE_toxin_dom_sf"/>
</dbReference>
<dbReference type="Gene3D" id="3.30.2310.20">
    <property type="entry name" value="RelE-like"/>
    <property type="match status" value="1"/>
</dbReference>
<reference evidence="3 4" key="1">
    <citation type="submission" date="2019-07" db="EMBL/GenBank/DDBJ databases">
        <title>Insights of Desulfuromonas acetexigens electromicrobiology.</title>
        <authorList>
            <person name="Katuri K."/>
            <person name="Sapireddy V."/>
            <person name="Shaw D.R."/>
            <person name="Saikaly P."/>
        </authorList>
    </citation>
    <scope>NUCLEOTIDE SEQUENCE [LARGE SCALE GENOMIC DNA]</scope>
    <source>
        <strain evidence="3 4">2873</strain>
    </source>
</reference>
<dbReference type="InterPro" id="IPR051803">
    <property type="entry name" value="TA_system_RelE-like_toxin"/>
</dbReference>
<dbReference type="PANTHER" id="PTHR33755">
    <property type="entry name" value="TOXIN PARE1-RELATED"/>
    <property type="match status" value="1"/>
</dbReference>
<evidence type="ECO:0000313" key="3">
    <source>
        <dbReference type="EMBL" id="TRO79800.1"/>
    </source>
</evidence>
<evidence type="ECO:0000256" key="1">
    <source>
        <dbReference type="ARBA" id="ARBA00006226"/>
    </source>
</evidence>
<comment type="caution">
    <text evidence="3">The sequence shown here is derived from an EMBL/GenBank/DDBJ whole genome shotgun (WGS) entry which is preliminary data.</text>
</comment>
<gene>
    <name evidence="3" type="ORF">FL622_12905</name>
</gene>
<protein>
    <submittedName>
        <fullName evidence="3">Type II toxin-antitoxin system RelE/ParE family toxin</fullName>
    </submittedName>
</protein>
<dbReference type="InterPro" id="IPR007712">
    <property type="entry name" value="RelE/ParE_toxin"/>
</dbReference>
<dbReference type="Proteomes" id="UP000317155">
    <property type="component" value="Unassembled WGS sequence"/>
</dbReference>
<dbReference type="Pfam" id="PF05016">
    <property type="entry name" value="ParE_toxin"/>
    <property type="match status" value="1"/>
</dbReference>
<comment type="similarity">
    <text evidence="1">Belongs to the RelE toxin family.</text>
</comment>
<keyword evidence="4" id="KW-1185">Reference proteome</keyword>
<accession>A0A550J997</accession>
<dbReference type="RefSeq" id="WP_092058955.1">
    <property type="nucleotide sequence ID" value="NZ_FOJJ01000041.1"/>
</dbReference>